<dbReference type="AlphaFoldDB" id="A0A7X3IHC9"/>
<name>A0A7X3IHC9_9BACL</name>
<dbReference type="RefSeq" id="WP_160497406.1">
    <property type="nucleotide sequence ID" value="NZ_WUBI01000001.1"/>
</dbReference>
<evidence type="ECO:0000313" key="1">
    <source>
        <dbReference type="EMBL" id="MWV43944.1"/>
    </source>
</evidence>
<dbReference type="Proteomes" id="UP000460318">
    <property type="component" value="Unassembled WGS sequence"/>
</dbReference>
<comment type="caution">
    <text evidence="1">The sequence shown here is derived from an EMBL/GenBank/DDBJ whole genome shotgun (WGS) entry which is preliminary data.</text>
</comment>
<reference evidence="1 2" key="1">
    <citation type="submission" date="2019-12" db="EMBL/GenBank/DDBJ databases">
        <title>Paenibacillus sp. nov., an endophytic bacterium isolated from the stem of Dendrobium.</title>
        <authorList>
            <person name="Zhao R."/>
        </authorList>
    </citation>
    <scope>NUCLEOTIDE SEQUENCE [LARGE SCALE GENOMIC DNA]</scope>
    <source>
        <strain evidence="1 2">HJL G12</strain>
    </source>
</reference>
<dbReference type="Pfam" id="PF09388">
    <property type="entry name" value="SpoOE-like"/>
    <property type="match status" value="1"/>
</dbReference>
<gene>
    <name evidence="1" type="ORF">GRF59_09880</name>
</gene>
<dbReference type="InterPro" id="IPR018540">
    <property type="entry name" value="Spo0E-like"/>
</dbReference>
<keyword evidence="2" id="KW-1185">Reference proteome</keyword>
<protein>
    <submittedName>
        <fullName evidence="1">Spo0E family sporulation regulatory protein-aspartic acid phosphatase</fullName>
    </submittedName>
</protein>
<organism evidence="1 2">
    <name type="scientific">Paenibacillus dendrobii</name>
    <dbReference type="NCBI Taxonomy" id="2691084"/>
    <lineage>
        <taxon>Bacteria</taxon>
        <taxon>Bacillati</taxon>
        <taxon>Bacillota</taxon>
        <taxon>Bacilli</taxon>
        <taxon>Bacillales</taxon>
        <taxon>Paenibacillaceae</taxon>
        <taxon>Paenibacillus</taxon>
    </lineage>
</organism>
<dbReference type="SUPFAM" id="SSF140500">
    <property type="entry name" value="BAS1536-like"/>
    <property type="match status" value="1"/>
</dbReference>
<accession>A0A7X3IHC9</accession>
<dbReference type="GO" id="GO:0043937">
    <property type="term" value="P:regulation of sporulation"/>
    <property type="evidence" value="ECO:0007669"/>
    <property type="project" value="InterPro"/>
</dbReference>
<dbReference type="GO" id="GO:0046983">
    <property type="term" value="F:protein dimerization activity"/>
    <property type="evidence" value="ECO:0007669"/>
    <property type="project" value="InterPro"/>
</dbReference>
<dbReference type="InterPro" id="IPR037208">
    <property type="entry name" value="Spo0E-like_sf"/>
</dbReference>
<dbReference type="Gene3D" id="4.10.280.10">
    <property type="entry name" value="Helix-loop-helix DNA-binding domain"/>
    <property type="match status" value="1"/>
</dbReference>
<evidence type="ECO:0000313" key="2">
    <source>
        <dbReference type="Proteomes" id="UP000460318"/>
    </source>
</evidence>
<proteinExistence type="predicted"/>
<sequence>MEETATIQSALKFYLQNEGLTIQQFSRISGINEDMLGRILNGNPSDLMEQLEQITAGMDLIEGWLDKQRHSEQLEEARSTLEQIEKWAAANTYLDLIVSSETQSIPEYIDFISAQEEDVYTVLFKMLQTANRHRINIDDLLDRFASYFPEQKHGFRVAINQQAMSETYVTFLTELAIYQLRQHRCEGIHLILQCLDFSIRINSEINIMECVNVFERFKHQAGWEAKQEFMDLLGKSNMIQFCLEMERQRLYQMVHQYGGMWNPNVIRQSMVLDEIINNYNKLNTERKEKNPI</sequence>
<dbReference type="InterPro" id="IPR036638">
    <property type="entry name" value="HLH_DNA-bd_sf"/>
</dbReference>
<dbReference type="EMBL" id="WUBI01000001">
    <property type="protein sequence ID" value="MWV43944.1"/>
    <property type="molecule type" value="Genomic_DNA"/>
</dbReference>